<sequence>MYLLSLLMMKLIGDSRISQQNQFWLEVLATASVSHFSITK</sequence>
<reference evidence="1" key="1">
    <citation type="submission" date="2018-02" db="EMBL/GenBank/DDBJ databases">
        <title>Rhizophora mucronata_Transcriptome.</title>
        <authorList>
            <person name="Meera S.P."/>
            <person name="Sreeshan A."/>
            <person name="Augustine A."/>
        </authorList>
    </citation>
    <scope>NUCLEOTIDE SEQUENCE</scope>
    <source>
        <tissue evidence="1">Leaf</tissue>
    </source>
</reference>
<organism evidence="1">
    <name type="scientific">Rhizophora mucronata</name>
    <name type="common">Asiatic mangrove</name>
    <dbReference type="NCBI Taxonomy" id="61149"/>
    <lineage>
        <taxon>Eukaryota</taxon>
        <taxon>Viridiplantae</taxon>
        <taxon>Streptophyta</taxon>
        <taxon>Embryophyta</taxon>
        <taxon>Tracheophyta</taxon>
        <taxon>Spermatophyta</taxon>
        <taxon>Magnoliopsida</taxon>
        <taxon>eudicotyledons</taxon>
        <taxon>Gunneridae</taxon>
        <taxon>Pentapetalae</taxon>
        <taxon>rosids</taxon>
        <taxon>fabids</taxon>
        <taxon>Malpighiales</taxon>
        <taxon>Rhizophoraceae</taxon>
        <taxon>Rhizophora</taxon>
    </lineage>
</organism>
<proteinExistence type="predicted"/>
<evidence type="ECO:0000313" key="1">
    <source>
        <dbReference type="EMBL" id="MBX42826.1"/>
    </source>
</evidence>
<accession>A0A2P2NK16</accession>
<name>A0A2P2NK16_RHIMU</name>
<dbReference type="AlphaFoldDB" id="A0A2P2NK16"/>
<protein>
    <submittedName>
        <fullName evidence="1">Uncharacterized protein</fullName>
    </submittedName>
</protein>
<dbReference type="EMBL" id="GGEC01062342">
    <property type="protein sequence ID" value="MBX42826.1"/>
    <property type="molecule type" value="Transcribed_RNA"/>
</dbReference>